<gene>
    <name evidence="1" type="ORF">LCGC14_2105020</name>
</gene>
<evidence type="ECO:0000313" key="1">
    <source>
        <dbReference type="EMBL" id="KKL70431.1"/>
    </source>
</evidence>
<name>A0A0F9EW20_9ZZZZ</name>
<organism evidence="1">
    <name type="scientific">marine sediment metagenome</name>
    <dbReference type="NCBI Taxonomy" id="412755"/>
    <lineage>
        <taxon>unclassified sequences</taxon>
        <taxon>metagenomes</taxon>
        <taxon>ecological metagenomes</taxon>
    </lineage>
</organism>
<comment type="caution">
    <text evidence="1">The sequence shown here is derived from an EMBL/GenBank/DDBJ whole genome shotgun (WGS) entry which is preliminary data.</text>
</comment>
<dbReference type="EMBL" id="LAZR01025896">
    <property type="protein sequence ID" value="KKL70431.1"/>
    <property type="molecule type" value="Genomic_DNA"/>
</dbReference>
<sequence>MLPSTIGVILNPESVFSFNMKEILDSHGIKYGEYIEDDFWDAMYSEKLMDLAYLSEESIIGRFIASGDECGLDESQTSVEELADVAKKVKEDIKKVFGLDVNVQLLTGERCC</sequence>
<reference evidence="1" key="1">
    <citation type="journal article" date="2015" name="Nature">
        <title>Complex archaea that bridge the gap between prokaryotes and eukaryotes.</title>
        <authorList>
            <person name="Spang A."/>
            <person name="Saw J.H."/>
            <person name="Jorgensen S.L."/>
            <person name="Zaremba-Niedzwiedzka K."/>
            <person name="Martijn J."/>
            <person name="Lind A.E."/>
            <person name="van Eijk R."/>
            <person name="Schleper C."/>
            <person name="Guy L."/>
            <person name="Ettema T.J."/>
        </authorList>
    </citation>
    <scope>NUCLEOTIDE SEQUENCE</scope>
</reference>
<protein>
    <submittedName>
        <fullName evidence="1">Uncharacterized protein</fullName>
    </submittedName>
</protein>
<proteinExistence type="predicted"/>
<accession>A0A0F9EW20</accession>
<dbReference type="AlphaFoldDB" id="A0A0F9EW20"/>